<feature type="transmembrane region" description="Helical" evidence="4">
    <location>
        <begin position="20"/>
        <end position="42"/>
    </location>
</feature>
<dbReference type="PANTHER" id="PTHR43329">
    <property type="entry name" value="EPOXIDE HYDROLASE"/>
    <property type="match status" value="1"/>
</dbReference>
<gene>
    <name evidence="6" type="ORF">ONE63_005951</name>
</gene>
<accession>A0AAV7XVX4</accession>
<dbReference type="GO" id="GO:0004301">
    <property type="term" value="F:epoxide hydrolase activity"/>
    <property type="evidence" value="ECO:0007669"/>
    <property type="project" value="UniProtKB-ARBA"/>
</dbReference>
<evidence type="ECO:0000256" key="1">
    <source>
        <dbReference type="ARBA" id="ARBA00022801"/>
    </source>
</evidence>
<comment type="caution">
    <text evidence="6">The sequence shown here is derived from an EMBL/GenBank/DDBJ whole genome shotgun (WGS) entry which is preliminary data.</text>
</comment>
<feature type="compositionally biased region" description="Polar residues" evidence="3">
    <location>
        <begin position="343"/>
        <end position="353"/>
    </location>
</feature>
<name>A0AAV7XVX4_9NEOP</name>
<dbReference type="Gene3D" id="3.40.50.1820">
    <property type="entry name" value="alpha/beta hydrolase"/>
    <property type="match status" value="2"/>
</dbReference>
<reference evidence="6" key="1">
    <citation type="submission" date="2022-12" db="EMBL/GenBank/DDBJ databases">
        <title>Chromosome-level genome assembly of the bean flower thrips Megalurothrips usitatus.</title>
        <authorList>
            <person name="Ma L."/>
            <person name="Liu Q."/>
            <person name="Li H."/>
            <person name="Cai W."/>
        </authorList>
    </citation>
    <scope>NUCLEOTIDE SEQUENCE</scope>
    <source>
        <strain evidence="6">Cailab_2022a</strain>
    </source>
</reference>
<evidence type="ECO:0000256" key="4">
    <source>
        <dbReference type="SAM" id="Phobius"/>
    </source>
</evidence>
<dbReference type="InterPro" id="IPR000073">
    <property type="entry name" value="AB_hydrolase_1"/>
</dbReference>
<feature type="domain" description="AB hydrolase-1" evidence="5">
    <location>
        <begin position="91"/>
        <end position="415"/>
    </location>
</feature>
<keyword evidence="4" id="KW-0472">Membrane</keyword>
<dbReference type="AlphaFoldDB" id="A0AAV7XVX4"/>
<evidence type="ECO:0000256" key="2">
    <source>
        <dbReference type="ARBA" id="ARBA00038334"/>
    </source>
</evidence>
<dbReference type="Proteomes" id="UP001075354">
    <property type="component" value="Chromosome 3"/>
</dbReference>
<keyword evidence="7" id="KW-1185">Reference proteome</keyword>
<feature type="region of interest" description="Disordered" evidence="3">
    <location>
        <begin position="290"/>
        <end position="371"/>
    </location>
</feature>
<sequence>MTWIDLSWRQLLLRLATALTVWALAAPLALYLTSALLLRFLWSPFSGFWRPKARDQPPDVLQDAALGQHAYVTLDKGIKLHYVHNGDPARPLMLFLHGFPEFWYSWKHQLQEFASDYWVVAVDMRGYGDSDKPSGTVPYRADILVDDVKELLDAFERPAATLVGHGWGAAVAWMFMERYPERVDRLVSVGAPHPYVFQRAVVLNRKQLLRTWYLFLFQVPYLPELLLRCDDLACLASALRRGRRQPPALSDEDLEAYKYTFGRPGALTGPLNYYRAAGWGLPRRWRRQRAAPAAEAEDGVEESGVTRDDGCPDGADSTSTPTAEASAAEASAAEEPSEAPEQDPSTLADSTTPVIPVAPLSSAAPTGPTPPVLVLMGGRDAYVETSTAFRTRKRFPNVSVVIVRDANHFVHLDDPAAANKAVRKFLAASAQCAA</sequence>
<evidence type="ECO:0000313" key="7">
    <source>
        <dbReference type="Proteomes" id="UP001075354"/>
    </source>
</evidence>
<evidence type="ECO:0000313" key="6">
    <source>
        <dbReference type="EMBL" id="KAJ1529142.1"/>
    </source>
</evidence>
<dbReference type="EMBL" id="JAPTSV010000003">
    <property type="protein sequence ID" value="KAJ1529142.1"/>
    <property type="molecule type" value="Genomic_DNA"/>
</dbReference>
<dbReference type="Pfam" id="PF00561">
    <property type="entry name" value="Abhydrolase_1"/>
    <property type="match status" value="1"/>
</dbReference>
<dbReference type="PRINTS" id="PR00111">
    <property type="entry name" value="ABHYDROLASE"/>
</dbReference>
<dbReference type="SUPFAM" id="SSF53474">
    <property type="entry name" value="alpha/beta-Hydrolases"/>
    <property type="match status" value="1"/>
</dbReference>
<evidence type="ECO:0000256" key="3">
    <source>
        <dbReference type="SAM" id="MobiDB-lite"/>
    </source>
</evidence>
<keyword evidence="4" id="KW-1133">Transmembrane helix</keyword>
<organism evidence="6 7">
    <name type="scientific">Megalurothrips usitatus</name>
    <name type="common">bean blossom thrips</name>
    <dbReference type="NCBI Taxonomy" id="439358"/>
    <lineage>
        <taxon>Eukaryota</taxon>
        <taxon>Metazoa</taxon>
        <taxon>Ecdysozoa</taxon>
        <taxon>Arthropoda</taxon>
        <taxon>Hexapoda</taxon>
        <taxon>Insecta</taxon>
        <taxon>Pterygota</taxon>
        <taxon>Neoptera</taxon>
        <taxon>Paraneoptera</taxon>
        <taxon>Thysanoptera</taxon>
        <taxon>Terebrantia</taxon>
        <taxon>Thripoidea</taxon>
        <taxon>Thripidae</taxon>
        <taxon>Megalurothrips</taxon>
    </lineage>
</organism>
<dbReference type="InterPro" id="IPR029058">
    <property type="entry name" value="AB_hydrolase_fold"/>
</dbReference>
<evidence type="ECO:0000259" key="5">
    <source>
        <dbReference type="Pfam" id="PF00561"/>
    </source>
</evidence>
<dbReference type="InterPro" id="IPR000639">
    <property type="entry name" value="Epox_hydrolase-like"/>
</dbReference>
<keyword evidence="1" id="KW-0378">Hydrolase</keyword>
<proteinExistence type="inferred from homology"/>
<dbReference type="PRINTS" id="PR00412">
    <property type="entry name" value="EPOXHYDRLASE"/>
</dbReference>
<comment type="similarity">
    <text evidence="2">Belongs to the AB hydrolase superfamily. Epoxide hydrolase family.</text>
</comment>
<protein>
    <recommendedName>
        <fullName evidence="5">AB hydrolase-1 domain-containing protein</fullName>
    </recommendedName>
</protein>
<keyword evidence="4" id="KW-0812">Transmembrane</keyword>
<feature type="compositionally biased region" description="Low complexity" evidence="3">
    <location>
        <begin position="317"/>
        <end position="334"/>
    </location>
</feature>